<keyword evidence="6" id="KW-1185">Reference proteome</keyword>
<dbReference type="EMBL" id="SETE01000001">
    <property type="protein sequence ID" value="RYM35549.1"/>
    <property type="molecule type" value="Genomic_DNA"/>
</dbReference>
<name>A0A4Q4KSB3_9FLAO</name>
<dbReference type="Gene3D" id="2.40.160.50">
    <property type="entry name" value="membrane protein fhac: a member of the omp85/tpsb transporter family"/>
    <property type="match status" value="1"/>
</dbReference>
<proteinExistence type="predicted"/>
<keyword evidence="3" id="KW-1133">Transmembrane helix</keyword>
<evidence type="ECO:0000313" key="5">
    <source>
        <dbReference type="EMBL" id="RYM35549.1"/>
    </source>
</evidence>
<gene>
    <name evidence="5" type="ORF">ERX46_00755</name>
</gene>
<feature type="domain" description="Bacterial surface antigen (D15)" evidence="4">
    <location>
        <begin position="116"/>
        <end position="396"/>
    </location>
</feature>
<dbReference type="InterPro" id="IPR000184">
    <property type="entry name" value="Bac_surfAg_D15"/>
</dbReference>
<dbReference type="AlphaFoldDB" id="A0A4Q4KSB3"/>
<comment type="subcellular location">
    <subcellularLocation>
        <location evidence="1">Membrane</location>
    </subcellularLocation>
</comment>
<keyword evidence="2 3" id="KW-0472">Membrane</keyword>
<feature type="transmembrane region" description="Helical" evidence="3">
    <location>
        <begin position="36"/>
        <end position="55"/>
    </location>
</feature>
<accession>A0A4Q4KSB3</accession>
<dbReference type="OrthoDB" id="9771071at2"/>
<comment type="caution">
    <text evidence="5">The sequence shown here is derived from an EMBL/GenBank/DDBJ whole genome shotgun (WGS) entry which is preliminary data.</text>
</comment>
<sequence length="396" mass="45280">MFEDPCHPRSITAQKTTKSISLTTVRDFVFLQTKKPLKYILLFLFIVLAVFPSTLNAQEKDTTKYSPKIIGIPILFYGPETRLGFGAAGFFSFKTNPNDTILRPSQINLGAAYTLEKQVLTYASFDIWMLQNKIVFNGEIGYYRYFYNFYGLGNSPREVEQYSVNYPRIRFKGYYEILPAFYAGINYTFDQFSIVERAEGGKLIQDNITGSKGGIISGLGIGLKYDTRNQNFYPTKGYSIKASFERFGQWVGSDFSYNLTSIDAIRYFDLKKDRVIAANIYGRFIQGDAPFFHLSGIGGNSRMRGYYEGYWLAKQKLGWQAEYRMPLFWRLGMVAFAGNAVVANQIDQFSWENIRTTAGLGLRFKIDKERKINARIDFGISSDLTTGFYFTIGEAF</sequence>
<evidence type="ECO:0000256" key="1">
    <source>
        <dbReference type="ARBA" id="ARBA00004370"/>
    </source>
</evidence>
<keyword evidence="3" id="KW-0812">Transmembrane</keyword>
<evidence type="ECO:0000259" key="4">
    <source>
        <dbReference type="Pfam" id="PF01103"/>
    </source>
</evidence>
<dbReference type="Pfam" id="PF01103">
    <property type="entry name" value="Omp85"/>
    <property type="match status" value="1"/>
</dbReference>
<protein>
    <recommendedName>
        <fullName evidence="4">Bacterial surface antigen (D15) domain-containing protein</fullName>
    </recommendedName>
</protein>
<organism evidence="5 6">
    <name type="scientific">Brumimicrobium glaciale</name>
    <dbReference type="NCBI Taxonomy" id="200475"/>
    <lineage>
        <taxon>Bacteria</taxon>
        <taxon>Pseudomonadati</taxon>
        <taxon>Bacteroidota</taxon>
        <taxon>Flavobacteriia</taxon>
        <taxon>Flavobacteriales</taxon>
        <taxon>Crocinitomicaceae</taxon>
        <taxon>Brumimicrobium</taxon>
    </lineage>
</organism>
<evidence type="ECO:0000256" key="3">
    <source>
        <dbReference type="SAM" id="Phobius"/>
    </source>
</evidence>
<evidence type="ECO:0000313" key="6">
    <source>
        <dbReference type="Proteomes" id="UP000293952"/>
    </source>
</evidence>
<dbReference type="Proteomes" id="UP000293952">
    <property type="component" value="Unassembled WGS sequence"/>
</dbReference>
<reference evidence="5 6" key="1">
    <citation type="submission" date="2019-02" db="EMBL/GenBank/DDBJ databases">
        <title>Genome sequence of the sea-ice species Brumimicrobium glaciale.</title>
        <authorList>
            <person name="Bowman J.P."/>
        </authorList>
    </citation>
    <scope>NUCLEOTIDE SEQUENCE [LARGE SCALE GENOMIC DNA]</scope>
    <source>
        <strain evidence="5 6">IC156</strain>
    </source>
</reference>
<evidence type="ECO:0000256" key="2">
    <source>
        <dbReference type="ARBA" id="ARBA00023136"/>
    </source>
</evidence>
<dbReference type="GO" id="GO:0019867">
    <property type="term" value="C:outer membrane"/>
    <property type="evidence" value="ECO:0007669"/>
    <property type="project" value="InterPro"/>
</dbReference>